<name>A0A520N373_9GAMM</name>
<dbReference type="Pfam" id="PF22688">
    <property type="entry name" value="Hda_lid"/>
    <property type="match status" value="1"/>
</dbReference>
<dbReference type="GO" id="GO:0032297">
    <property type="term" value="P:negative regulation of DNA-templated DNA replication initiation"/>
    <property type="evidence" value="ECO:0007669"/>
    <property type="project" value="TreeGrafter"/>
</dbReference>
<dbReference type="GO" id="GO:0006270">
    <property type="term" value="P:DNA replication initiation"/>
    <property type="evidence" value="ECO:0007669"/>
    <property type="project" value="TreeGrafter"/>
</dbReference>
<sequence length="225" mass="26007">MNNPKQLIFPWSTKNKASFEHYYFEDINLSLKDALLKQDDLFIYGISGTGKSFLLQSICNHISLAKKLSLYVPLNDVIKHGPEFLDSLEELDLICIDEIDLIAGNKEWEIAIFNLINNCLISKCRLIFSSQLNPSTIEFNLIDLFSRIKKIDHMELFPITNNNHENAIRFITKTKSLNLGDNEINYLMTHSKRNISNLVEILEKLDKLSLQLKRKITIPLIKEVI</sequence>
<feature type="domain" description="AAA+ ATPase" evidence="1">
    <location>
        <begin position="37"/>
        <end position="155"/>
    </location>
</feature>
<gene>
    <name evidence="2" type="ORF">EVA97_03420</name>
</gene>
<dbReference type="InterPro" id="IPR055199">
    <property type="entry name" value="Hda_lid"/>
</dbReference>
<keyword evidence="2" id="KW-0648">Protein biosynthesis</keyword>
<dbReference type="EMBL" id="SHBJ01000023">
    <property type="protein sequence ID" value="RZO27932.1"/>
    <property type="molecule type" value="Genomic_DNA"/>
</dbReference>
<reference evidence="2 3" key="1">
    <citation type="submission" date="2019-02" db="EMBL/GenBank/DDBJ databases">
        <title>Prokaryotic population dynamics and viral predation in marine succession experiment using metagenomics: the confinement effect.</title>
        <authorList>
            <person name="Haro-Moreno J.M."/>
            <person name="Rodriguez-Valera F."/>
            <person name="Lopez-Perez M."/>
        </authorList>
    </citation>
    <scope>NUCLEOTIDE SEQUENCE [LARGE SCALE GENOMIC DNA]</scope>
    <source>
        <strain evidence="2">MED-G164</strain>
    </source>
</reference>
<accession>A0A520N373</accession>
<dbReference type="SMART" id="SM00382">
    <property type="entry name" value="AAA"/>
    <property type="match status" value="1"/>
</dbReference>
<dbReference type="Pfam" id="PF00308">
    <property type="entry name" value="Bac_DnaA"/>
    <property type="match status" value="1"/>
</dbReference>
<dbReference type="Gene3D" id="3.40.50.300">
    <property type="entry name" value="P-loop containing nucleotide triphosphate hydrolases"/>
    <property type="match status" value="1"/>
</dbReference>
<dbReference type="SUPFAM" id="SSF52540">
    <property type="entry name" value="P-loop containing nucleoside triphosphate hydrolases"/>
    <property type="match status" value="1"/>
</dbReference>
<proteinExistence type="predicted"/>
<dbReference type="GO" id="GO:0003743">
    <property type="term" value="F:translation initiation factor activity"/>
    <property type="evidence" value="ECO:0007669"/>
    <property type="project" value="UniProtKB-KW"/>
</dbReference>
<organism evidence="2 3">
    <name type="scientific">SAR86 cluster bacterium</name>
    <dbReference type="NCBI Taxonomy" id="2030880"/>
    <lineage>
        <taxon>Bacteria</taxon>
        <taxon>Pseudomonadati</taxon>
        <taxon>Pseudomonadota</taxon>
        <taxon>Gammaproteobacteria</taxon>
        <taxon>SAR86 cluster</taxon>
    </lineage>
</organism>
<evidence type="ECO:0000313" key="3">
    <source>
        <dbReference type="Proteomes" id="UP000315283"/>
    </source>
</evidence>
<evidence type="ECO:0000259" key="1">
    <source>
        <dbReference type="SMART" id="SM00382"/>
    </source>
</evidence>
<dbReference type="PANTHER" id="PTHR30050:SF5">
    <property type="entry name" value="DNAA REGULATORY INACTIVATOR HDA"/>
    <property type="match status" value="1"/>
</dbReference>
<comment type="caution">
    <text evidence="2">The sequence shown here is derived from an EMBL/GenBank/DDBJ whole genome shotgun (WGS) entry which is preliminary data.</text>
</comment>
<dbReference type="AlphaFoldDB" id="A0A520N373"/>
<dbReference type="InterPro" id="IPR013317">
    <property type="entry name" value="DnaA_dom"/>
</dbReference>
<keyword evidence="2" id="KW-0396">Initiation factor</keyword>
<dbReference type="Proteomes" id="UP000315283">
    <property type="component" value="Unassembled WGS sequence"/>
</dbReference>
<dbReference type="PANTHER" id="PTHR30050">
    <property type="entry name" value="CHROMOSOMAL REPLICATION INITIATOR PROTEIN DNAA"/>
    <property type="match status" value="1"/>
</dbReference>
<dbReference type="InterPro" id="IPR003593">
    <property type="entry name" value="AAA+_ATPase"/>
</dbReference>
<dbReference type="InterPro" id="IPR027417">
    <property type="entry name" value="P-loop_NTPase"/>
</dbReference>
<evidence type="ECO:0000313" key="2">
    <source>
        <dbReference type="EMBL" id="RZO27932.1"/>
    </source>
</evidence>
<protein>
    <submittedName>
        <fullName evidence="2">DNA replication initiation factor</fullName>
    </submittedName>
</protein>
<dbReference type="Gene3D" id="1.10.8.60">
    <property type="match status" value="1"/>
</dbReference>